<dbReference type="InterPro" id="IPR046425">
    <property type="entry name" value="ClpX_bact"/>
</dbReference>
<evidence type="ECO:0000259" key="8">
    <source>
        <dbReference type="PROSITE" id="PS51902"/>
    </source>
</evidence>
<dbReference type="FunFam" id="3.40.50.300:FF:000005">
    <property type="entry name" value="ATP-dependent Clp protease ATP-binding subunit ClpX"/>
    <property type="match status" value="1"/>
</dbReference>
<sequence length="410" mass="45838">MAQITCSFCGRPKKDVDLMVSGINAHICNYCIDQASQILQEDAKLRKDKKAPQFQLSKPAEIKAYLDQYVVGQDDAKKVLSVAVYNHYKRLMQKTDLDDGIKIEKSNIILVGETGTGKTYLARTLAQMLEVPFCIADATVLTEAGYVGEDVESILTRLLQASNYDVEAAERGIVFIDELDKIARKSDNPSITRDVSGEGVQQALLKLLEGTSVNVPPQGGRKHPDQKMIQVNTENILFICGGAFDGIKKDIARRMDTRPLGFASNDENVQKGEVDKENLLQYITAQDLRSFGLIPELIGRLPVLAHLNPLDGETLKMILTQPKNALTKQYKKLFKMEEIELTIEKEALDYIVEKAVEFKLGARGLRSICEAIMTDAMFELPGQDIKEFVITREYAQEKFDKSKISQLRVA</sequence>
<dbReference type="InterPro" id="IPR025662">
    <property type="entry name" value="Sigma_54_int_dom_ATP-bd_1"/>
</dbReference>
<dbReference type="InterPro" id="IPR038366">
    <property type="entry name" value="Znf_CppX_C4_sf"/>
</dbReference>
<feature type="binding site" evidence="6 7">
    <location>
        <position position="28"/>
    </location>
    <ligand>
        <name>Zn(2+)</name>
        <dbReference type="ChEBI" id="CHEBI:29105"/>
    </ligand>
</feature>
<dbReference type="InterPro" id="IPR050052">
    <property type="entry name" value="ATP-dep_Clp_protease_ClpX"/>
</dbReference>
<dbReference type="Gene3D" id="6.20.220.10">
    <property type="entry name" value="ClpX chaperone, C4-type zinc finger domain"/>
    <property type="match status" value="1"/>
</dbReference>
<evidence type="ECO:0000256" key="3">
    <source>
        <dbReference type="ARBA" id="ARBA00022833"/>
    </source>
</evidence>
<gene>
    <name evidence="6 9" type="primary">clpX</name>
    <name evidence="9" type="ORF">PEDI_05670</name>
</gene>
<dbReference type="SUPFAM" id="SSF57716">
    <property type="entry name" value="Glucocorticoid receptor-like (DNA-binding domain)"/>
    <property type="match status" value="1"/>
</dbReference>
<dbReference type="GO" id="GO:0051301">
    <property type="term" value="P:cell division"/>
    <property type="evidence" value="ECO:0007669"/>
    <property type="project" value="TreeGrafter"/>
</dbReference>
<keyword evidence="9" id="KW-0645">Protease</keyword>
<evidence type="ECO:0000256" key="7">
    <source>
        <dbReference type="PROSITE-ProRule" id="PRU01250"/>
    </source>
</evidence>
<keyword evidence="5 6" id="KW-0143">Chaperone</keyword>
<dbReference type="SMART" id="SM00994">
    <property type="entry name" value="zf-C4_ClpX"/>
    <property type="match status" value="1"/>
</dbReference>
<dbReference type="AlphaFoldDB" id="A0AAN4VWD7"/>
<accession>A0AAN4VWD7</accession>
<dbReference type="FunFam" id="1.10.8.60:FF:000002">
    <property type="entry name" value="ATP-dependent Clp protease ATP-binding subunit ClpX"/>
    <property type="match status" value="1"/>
</dbReference>
<dbReference type="EMBL" id="BQKE01000001">
    <property type="protein sequence ID" value="GJM60015.1"/>
    <property type="molecule type" value="Genomic_DNA"/>
</dbReference>
<dbReference type="GO" id="GO:0051603">
    <property type="term" value="P:proteolysis involved in protein catabolic process"/>
    <property type="evidence" value="ECO:0007669"/>
    <property type="project" value="TreeGrafter"/>
</dbReference>
<dbReference type="Proteomes" id="UP001310022">
    <property type="component" value="Unassembled WGS sequence"/>
</dbReference>
<dbReference type="CDD" id="cd19497">
    <property type="entry name" value="RecA-like_ClpX"/>
    <property type="match status" value="1"/>
</dbReference>
<organism evidence="9 10">
    <name type="scientific">Persicobacter diffluens</name>
    <dbReference type="NCBI Taxonomy" id="981"/>
    <lineage>
        <taxon>Bacteria</taxon>
        <taxon>Pseudomonadati</taxon>
        <taxon>Bacteroidota</taxon>
        <taxon>Cytophagia</taxon>
        <taxon>Cytophagales</taxon>
        <taxon>Persicobacteraceae</taxon>
        <taxon>Persicobacter</taxon>
    </lineage>
</organism>
<dbReference type="InterPro" id="IPR059188">
    <property type="entry name" value="Znf_CLPX-like"/>
</dbReference>
<proteinExistence type="inferred from homology"/>
<dbReference type="InterPro" id="IPR019489">
    <property type="entry name" value="Clp_ATPase_C"/>
</dbReference>
<evidence type="ECO:0000313" key="9">
    <source>
        <dbReference type="EMBL" id="GJM60015.1"/>
    </source>
</evidence>
<dbReference type="Pfam" id="PF10431">
    <property type="entry name" value="ClpB_D2-small"/>
    <property type="match status" value="1"/>
</dbReference>
<evidence type="ECO:0000313" key="10">
    <source>
        <dbReference type="Proteomes" id="UP001310022"/>
    </source>
</evidence>
<dbReference type="InterPro" id="IPR027417">
    <property type="entry name" value="P-loop_NTPase"/>
</dbReference>
<dbReference type="GO" id="GO:0046983">
    <property type="term" value="F:protein dimerization activity"/>
    <property type="evidence" value="ECO:0007669"/>
    <property type="project" value="UniProtKB-UniRule"/>
</dbReference>
<feature type="binding site" evidence="6 7">
    <location>
        <position position="9"/>
    </location>
    <ligand>
        <name>Zn(2+)</name>
        <dbReference type="ChEBI" id="CHEBI:29105"/>
    </ligand>
</feature>
<dbReference type="InterPro" id="IPR003593">
    <property type="entry name" value="AAA+_ATPase"/>
</dbReference>
<evidence type="ECO:0000256" key="4">
    <source>
        <dbReference type="ARBA" id="ARBA00022840"/>
    </source>
</evidence>
<comment type="caution">
    <text evidence="9">The sequence shown here is derived from an EMBL/GenBank/DDBJ whole genome shotgun (WGS) entry which is preliminary data.</text>
</comment>
<keyword evidence="2 6" id="KW-0547">Nucleotide-binding</keyword>
<dbReference type="PANTHER" id="PTHR48102:SF7">
    <property type="entry name" value="ATP-DEPENDENT CLP PROTEASE ATP-BINDING SUBUNIT CLPX-LIKE, MITOCHONDRIAL"/>
    <property type="match status" value="1"/>
</dbReference>
<keyword evidence="10" id="KW-1185">Reference proteome</keyword>
<dbReference type="HAMAP" id="MF_00175">
    <property type="entry name" value="ClpX"/>
    <property type="match status" value="1"/>
</dbReference>
<dbReference type="RefSeq" id="WP_053406839.1">
    <property type="nucleotide sequence ID" value="NZ_BQKE01000001.1"/>
</dbReference>
<reference evidence="9 10" key="1">
    <citation type="submission" date="2021-12" db="EMBL/GenBank/DDBJ databases">
        <title>Genome sequencing of bacteria with rrn-lacking chromosome and rrn-plasmid.</title>
        <authorList>
            <person name="Anda M."/>
            <person name="Iwasaki W."/>
        </authorList>
    </citation>
    <scope>NUCLEOTIDE SEQUENCE [LARGE SCALE GENOMIC DNA]</scope>
    <source>
        <strain evidence="9 10">NBRC 15940</strain>
    </source>
</reference>
<dbReference type="Pfam" id="PF07724">
    <property type="entry name" value="AAA_2"/>
    <property type="match status" value="1"/>
</dbReference>
<keyword evidence="3 6" id="KW-0862">Zinc</keyword>
<dbReference type="PROSITE" id="PS00675">
    <property type="entry name" value="SIGMA54_INTERACT_1"/>
    <property type="match status" value="1"/>
</dbReference>
<keyword evidence="4 6" id="KW-0067">ATP-binding</keyword>
<evidence type="ECO:0000256" key="1">
    <source>
        <dbReference type="ARBA" id="ARBA00022723"/>
    </source>
</evidence>
<dbReference type="GO" id="GO:0009376">
    <property type="term" value="C:HslUV protease complex"/>
    <property type="evidence" value="ECO:0007669"/>
    <property type="project" value="TreeGrafter"/>
</dbReference>
<dbReference type="SMART" id="SM01086">
    <property type="entry name" value="ClpB_D2-small"/>
    <property type="match status" value="1"/>
</dbReference>
<dbReference type="GO" id="GO:0008270">
    <property type="term" value="F:zinc ion binding"/>
    <property type="evidence" value="ECO:0007669"/>
    <property type="project" value="UniProtKB-UniRule"/>
</dbReference>
<dbReference type="Pfam" id="PF06689">
    <property type="entry name" value="zf-C4_ClpX"/>
    <property type="match status" value="1"/>
</dbReference>
<dbReference type="InterPro" id="IPR010603">
    <property type="entry name" value="Znf_CppX_C4"/>
</dbReference>
<dbReference type="GO" id="GO:0140662">
    <property type="term" value="F:ATP-dependent protein folding chaperone"/>
    <property type="evidence" value="ECO:0007669"/>
    <property type="project" value="InterPro"/>
</dbReference>
<dbReference type="NCBIfam" id="TIGR00382">
    <property type="entry name" value="clpX"/>
    <property type="match status" value="1"/>
</dbReference>
<protein>
    <recommendedName>
        <fullName evidence="6">ATP-dependent Clp protease ATP-binding subunit ClpX</fullName>
    </recommendedName>
</protein>
<dbReference type="Gene3D" id="3.40.50.300">
    <property type="entry name" value="P-loop containing nucleotide triphosphate hydrolases"/>
    <property type="match status" value="1"/>
</dbReference>
<dbReference type="PROSITE" id="PS51902">
    <property type="entry name" value="CLPX_ZB"/>
    <property type="match status" value="1"/>
</dbReference>
<dbReference type="InterPro" id="IPR003959">
    <property type="entry name" value="ATPase_AAA_core"/>
</dbReference>
<feature type="binding site" evidence="6 7">
    <location>
        <position position="31"/>
    </location>
    <ligand>
        <name>Zn(2+)</name>
        <dbReference type="ChEBI" id="CHEBI:29105"/>
    </ligand>
</feature>
<dbReference type="SMART" id="SM00382">
    <property type="entry name" value="AAA"/>
    <property type="match status" value="1"/>
</dbReference>
<keyword evidence="1 6" id="KW-0479">Metal-binding</keyword>
<evidence type="ECO:0000256" key="6">
    <source>
        <dbReference type="HAMAP-Rule" id="MF_00175"/>
    </source>
</evidence>
<dbReference type="PANTHER" id="PTHR48102">
    <property type="entry name" value="ATP-DEPENDENT CLP PROTEASE ATP-BINDING SUBUNIT CLPX-LIKE, MITOCHONDRIAL-RELATED"/>
    <property type="match status" value="1"/>
</dbReference>
<comment type="similarity">
    <text evidence="6 7">Belongs to the ClpX chaperone family.</text>
</comment>
<dbReference type="GO" id="GO:0008233">
    <property type="term" value="F:peptidase activity"/>
    <property type="evidence" value="ECO:0007669"/>
    <property type="project" value="UniProtKB-KW"/>
</dbReference>
<evidence type="ECO:0000256" key="5">
    <source>
        <dbReference type="ARBA" id="ARBA00023186"/>
    </source>
</evidence>
<dbReference type="NCBIfam" id="NF003745">
    <property type="entry name" value="PRK05342.1"/>
    <property type="match status" value="1"/>
</dbReference>
<dbReference type="GO" id="GO:0005524">
    <property type="term" value="F:ATP binding"/>
    <property type="evidence" value="ECO:0007669"/>
    <property type="project" value="UniProtKB-UniRule"/>
</dbReference>
<feature type="binding site" evidence="6 7">
    <location>
        <position position="6"/>
    </location>
    <ligand>
        <name>Zn(2+)</name>
        <dbReference type="ChEBI" id="CHEBI:29105"/>
    </ligand>
</feature>
<feature type="domain" description="ClpX-type ZB" evidence="8">
    <location>
        <begin position="1"/>
        <end position="47"/>
    </location>
</feature>
<dbReference type="InterPro" id="IPR004487">
    <property type="entry name" value="Clp_protease_ATP-bd_su_ClpX"/>
</dbReference>
<comment type="subunit">
    <text evidence="6">Component of the ClpX-ClpP complex. Forms a hexameric ring that, in the presence of ATP, binds to fourteen ClpP subunits assembled into a disk-like structure with a central cavity, resembling the structure of eukaryotic proteasomes.</text>
</comment>
<comment type="function">
    <text evidence="6">ATP-dependent specificity component of the Clp protease. It directs the protease to specific substrates. Can perform chaperone functions in the absence of ClpP.</text>
</comment>
<name>A0AAN4VWD7_9BACT</name>
<keyword evidence="9" id="KW-0378">Hydrolase</keyword>
<evidence type="ECO:0000256" key="2">
    <source>
        <dbReference type="ARBA" id="ARBA00022741"/>
    </source>
</evidence>
<dbReference type="SUPFAM" id="SSF52540">
    <property type="entry name" value="P-loop containing nucleoside triphosphate hydrolases"/>
    <property type="match status" value="1"/>
</dbReference>
<dbReference type="Gene3D" id="1.10.8.60">
    <property type="match status" value="1"/>
</dbReference>
<dbReference type="GO" id="GO:0051082">
    <property type="term" value="F:unfolded protein binding"/>
    <property type="evidence" value="ECO:0007669"/>
    <property type="project" value="UniProtKB-UniRule"/>
</dbReference>
<dbReference type="GO" id="GO:0016887">
    <property type="term" value="F:ATP hydrolysis activity"/>
    <property type="evidence" value="ECO:0007669"/>
    <property type="project" value="InterPro"/>
</dbReference>
<comment type="caution">
    <text evidence="6">Lacks conserved residue(s) required for the propagation of feature annotation.</text>
</comment>